<protein>
    <submittedName>
        <fullName evidence="2">Uncharacterized protein LOC111288999</fullName>
    </submittedName>
</protein>
<dbReference type="KEGG" id="dzi:111288999"/>
<name>A0A6P5Y5B7_DURZI</name>
<gene>
    <name evidence="2" type="primary">LOC111288999</name>
</gene>
<dbReference type="GeneID" id="111288999"/>
<dbReference type="OrthoDB" id="999476at2759"/>
<dbReference type="PANTHER" id="PTHR33710">
    <property type="entry name" value="BNAC02G09200D PROTEIN"/>
    <property type="match status" value="1"/>
</dbReference>
<dbReference type="PANTHER" id="PTHR33710:SF73">
    <property type="entry name" value="ZINC KNUCKLE CX2CX4HX4C DOMAIN-CONTAINING PROTEIN"/>
    <property type="match status" value="1"/>
</dbReference>
<dbReference type="Proteomes" id="UP000515121">
    <property type="component" value="Unplaced"/>
</dbReference>
<accession>A0A6P5Y5B7</accession>
<evidence type="ECO:0000313" key="2">
    <source>
        <dbReference type="RefSeq" id="XP_022735628.1"/>
    </source>
</evidence>
<dbReference type="RefSeq" id="XP_022735628.1">
    <property type="nucleotide sequence ID" value="XM_022879893.1"/>
</dbReference>
<keyword evidence="1" id="KW-1185">Reference proteome</keyword>
<evidence type="ECO:0000313" key="1">
    <source>
        <dbReference type="Proteomes" id="UP000515121"/>
    </source>
</evidence>
<organism evidence="1 2">
    <name type="scientific">Durio zibethinus</name>
    <name type="common">Durian</name>
    <dbReference type="NCBI Taxonomy" id="66656"/>
    <lineage>
        <taxon>Eukaryota</taxon>
        <taxon>Viridiplantae</taxon>
        <taxon>Streptophyta</taxon>
        <taxon>Embryophyta</taxon>
        <taxon>Tracheophyta</taxon>
        <taxon>Spermatophyta</taxon>
        <taxon>Magnoliopsida</taxon>
        <taxon>eudicotyledons</taxon>
        <taxon>Gunneridae</taxon>
        <taxon>Pentapetalae</taxon>
        <taxon>rosids</taxon>
        <taxon>malvids</taxon>
        <taxon>Malvales</taxon>
        <taxon>Malvaceae</taxon>
        <taxon>Helicteroideae</taxon>
        <taxon>Durio</taxon>
    </lineage>
</organism>
<dbReference type="AlphaFoldDB" id="A0A6P5Y5B7"/>
<proteinExistence type="predicted"/>
<reference evidence="2" key="1">
    <citation type="submission" date="2025-08" db="UniProtKB">
        <authorList>
            <consortium name="RefSeq"/>
        </authorList>
    </citation>
    <scope>IDENTIFICATION</scope>
    <source>
        <tissue evidence="2">Fruit stalk</tissue>
    </source>
</reference>
<sequence>MEVVDNENQQWQLIGFSGEPNTSLRYKLWELMRKLVEDVELEDLGCMGLWYTWERGRDPNRIIRKRLDRALGNREWKYLFPRFSFTNNPIVVFEHNPILVDTEGCKLNRLKGRRRRRFYFESMWPKEEDCDDIISNSWNSGTRGCQHEKLAIVKQHLGTWNKAMFTTSTCKSRS</sequence>